<gene>
    <name evidence="2" type="ORF">F0U47_09210</name>
</gene>
<dbReference type="RefSeq" id="WP_149749979.1">
    <property type="nucleotide sequence ID" value="NZ_VUJW01000003.1"/>
</dbReference>
<feature type="region of interest" description="Disordered" evidence="1">
    <location>
        <begin position="316"/>
        <end position="358"/>
    </location>
</feature>
<keyword evidence="3" id="KW-1185">Reference proteome</keyword>
<reference evidence="2 3" key="1">
    <citation type="submission" date="2019-09" db="EMBL/GenBank/DDBJ databases">
        <title>Nocardioides panacisoli sp. nov., isolated from the soil of a ginseng field.</title>
        <authorList>
            <person name="Cho C."/>
        </authorList>
    </citation>
    <scope>NUCLEOTIDE SEQUENCE [LARGE SCALE GENOMIC DNA]</scope>
    <source>
        <strain evidence="2 3">BN140041</strain>
    </source>
</reference>
<proteinExistence type="predicted"/>
<accession>A0A5B1M320</accession>
<dbReference type="AlphaFoldDB" id="A0A5B1M320"/>
<protein>
    <submittedName>
        <fullName evidence="2">Uncharacterized protein</fullName>
    </submittedName>
</protein>
<organism evidence="2 3">
    <name type="scientific">Nocardioides antri</name>
    <dbReference type="NCBI Taxonomy" id="2607659"/>
    <lineage>
        <taxon>Bacteria</taxon>
        <taxon>Bacillati</taxon>
        <taxon>Actinomycetota</taxon>
        <taxon>Actinomycetes</taxon>
        <taxon>Propionibacteriales</taxon>
        <taxon>Nocardioidaceae</taxon>
        <taxon>Nocardioides</taxon>
    </lineage>
</organism>
<name>A0A5B1M320_9ACTN</name>
<dbReference type="Proteomes" id="UP000324351">
    <property type="component" value="Unassembled WGS sequence"/>
</dbReference>
<sequence length="358" mass="38676">MSPDPTDAQILVRPEVAAFVEDVRRRLADLDEETRDELTGGLEADLSDQLADGAPLGDPATYAAELRAAAGLPDRRRRTLPQLPDLRAPGEVMDRSRARFFALVDQPRVAPAWEVLVALRPAWWLARAWIAVTTLDAFSGSWEPISVIPSLGAPLVGEAVLVAAIAVSTLIGMGRVWPGSGPDRATGSRVALLVLNATALLAPALWSAPWTGTIHHENWVSYDRGYADGSRADDSGLRLDGRPIHNLFAYDTAGNPIDRVQLFDAAGEPVRIGPEDTATGRRAERTVGCPARNGKVAVYNVFPLDQLRLRRGTCADVDDPDATRPEHPLASVPPLTAVRSPHDRPADPRRSPGPDRRP</sequence>
<evidence type="ECO:0000313" key="2">
    <source>
        <dbReference type="EMBL" id="KAA1427615.1"/>
    </source>
</evidence>
<reference evidence="2 3" key="2">
    <citation type="submission" date="2019-09" db="EMBL/GenBank/DDBJ databases">
        <authorList>
            <person name="Jin C."/>
        </authorList>
    </citation>
    <scope>NUCLEOTIDE SEQUENCE [LARGE SCALE GENOMIC DNA]</scope>
    <source>
        <strain evidence="2 3">BN140041</strain>
    </source>
</reference>
<dbReference type="EMBL" id="VUJW01000003">
    <property type="protein sequence ID" value="KAA1427615.1"/>
    <property type="molecule type" value="Genomic_DNA"/>
</dbReference>
<feature type="compositionally biased region" description="Basic and acidic residues" evidence="1">
    <location>
        <begin position="340"/>
        <end position="358"/>
    </location>
</feature>
<evidence type="ECO:0000256" key="1">
    <source>
        <dbReference type="SAM" id="MobiDB-lite"/>
    </source>
</evidence>
<comment type="caution">
    <text evidence="2">The sequence shown here is derived from an EMBL/GenBank/DDBJ whole genome shotgun (WGS) entry which is preliminary data.</text>
</comment>
<evidence type="ECO:0000313" key="3">
    <source>
        <dbReference type="Proteomes" id="UP000324351"/>
    </source>
</evidence>